<protein>
    <submittedName>
        <fullName evidence="1">Uncharacterized protein</fullName>
    </submittedName>
</protein>
<name>A0A0S7E9C5_9FLAO</name>
<dbReference type="EMBL" id="CP013690">
    <property type="protein sequence ID" value="ALU26335.1"/>
    <property type="molecule type" value="Genomic_DNA"/>
</dbReference>
<reference evidence="1 2" key="1">
    <citation type="journal article" date="2016" name="J. Zhejiang Univ. Sci. B">
        <title>Antibiotic resistance mechanisms of Myroides sp.</title>
        <authorList>
            <person name="Hu S."/>
            <person name="Yuan S."/>
            <person name="Qu H."/>
            <person name="Jiang T."/>
            <person name="Zhou Y."/>
            <person name="Wang M."/>
            <person name="Ming D."/>
        </authorList>
    </citation>
    <scope>NUCLEOTIDE SEQUENCE [LARGE SCALE GENOMIC DNA]</scope>
    <source>
        <strain evidence="1 2">PR63039</strain>
    </source>
</reference>
<dbReference type="RefSeq" id="WP_006257141.1">
    <property type="nucleotide sequence ID" value="NZ_BCMQ01000006.1"/>
</dbReference>
<dbReference type="Proteomes" id="UP000069030">
    <property type="component" value="Chromosome"/>
</dbReference>
<evidence type="ECO:0000313" key="1">
    <source>
        <dbReference type="EMBL" id="ALU26335.1"/>
    </source>
</evidence>
<dbReference type="eggNOG" id="ENOG503179Z">
    <property type="taxonomic scope" value="Bacteria"/>
</dbReference>
<dbReference type="GeneID" id="66975006"/>
<sequence length="159" mass="17897">MKKIIVVVGFIFAFISMGCGNNSATAGNAPVDQPNLLTSMTAEDREFRIIEQSEINTLNKTIIEQNLNSIEKIMQEYAPEDMAAEGNYTYIITKATTTDPNKFTLSLLEDGINDDSLKALKVIMTVEKKKDTFRVLGIKESYQCWKDRGHQDWGADYCL</sequence>
<dbReference type="AlphaFoldDB" id="A0A0S7E9C5"/>
<proteinExistence type="predicted"/>
<dbReference type="KEGG" id="mod:AS202_09335"/>
<organism evidence="1 2">
    <name type="scientific">Myroides odoratimimus</name>
    <dbReference type="NCBI Taxonomy" id="76832"/>
    <lineage>
        <taxon>Bacteria</taxon>
        <taxon>Pseudomonadati</taxon>
        <taxon>Bacteroidota</taxon>
        <taxon>Flavobacteriia</taxon>
        <taxon>Flavobacteriales</taxon>
        <taxon>Flavobacteriaceae</taxon>
        <taxon>Myroides</taxon>
    </lineage>
</organism>
<accession>A0A0S7E9C5</accession>
<evidence type="ECO:0000313" key="2">
    <source>
        <dbReference type="Proteomes" id="UP000069030"/>
    </source>
</evidence>
<gene>
    <name evidence="1" type="ORF">AS202_09335</name>
</gene>
<dbReference type="PROSITE" id="PS51257">
    <property type="entry name" value="PROKAR_LIPOPROTEIN"/>
    <property type="match status" value="1"/>
</dbReference>